<reference evidence="1" key="1">
    <citation type="submission" date="2014-12" db="EMBL/GenBank/DDBJ databases">
        <title>Insight into the proteome of Arion vulgaris.</title>
        <authorList>
            <person name="Aradska J."/>
            <person name="Bulat T."/>
            <person name="Smidak R."/>
            <person name="Sarate P."/>
            <person name="Gangsoo J."/>
            <person name="Sialana F."/>
            <person name="Bilban M."/>
            <person name="Lubec G."/>
        </authorList>
    </citation>
    <scope>NUCLEOTIDE SEQUENCE</scope>
    <source>
        <tissue evidence="1">Skin</tissue>
    </source>
</reference>
<dbReference type="AlphaFoldDB" id="A0A0B6Z893"/>
<sequence length="51" mass="6042">MATRKNEKIEESTVYGDKLKRNSNQLFLTSCRRRLLRITNTKWLCVSKVIV</sequence>
<proteinExistence type="predicted"/>
<name>A0A0B6Z893_9EUPU</name>
<protein>
    <submittedName>
        <fullName evidence="1">Uncharacterized protein</fullName>
    </submittedName>
</protein>
<gene>
    <name evidence="1" type="primary">ORF52173</name>
</gene>
<accession>A0A0B6Z893</accession>
<evidence type="ECO:0000313" key="1">
    <source>
        <dbReference type="EMBL" id="CEK64572.1"/>
    </source>
</evidence>
<dbReference type="EMBL" id="HACG01017707">
    <property type="protein sequence ID" value="CEK64572.1"/>
    <property type="molecule type" value="Transcribed_RNA"/>
</dbReference>
<organism evidence="1">
    <name type="scientific">Arion vulgaris</name>
    <dbReference type="NCBI Taxonomy" id="1028688"/>
    <lineage>
        <taxon>Eukaryota</taxon>
        <taxon>Metazoa</taxon>
        <taxon>Spiralia</taxon>
        <taxon>Lophotrochozoa</taxon>
        <taxon>Mollusca</taxon>
        <taxon>Gastropoda</taxon>
        <taxon>Heterobranchia</taxon>
        <taxon>Euthyneura</taxon>
        <taxon>Panpulmonata</taxon>
        <taxon>Eupulmonata</taxon>
        <taxon>Stylommatophora</taxon>
        <taxon>Helicina</taxon>
        <taxon>Arionoidea</taxon>
        <taxon>Arionidae</taxon>
        <taxon>Arion</taxon>
    </lineage>
</organism>